<reference evidence="3 4" key="1">
    <citation type="submission" date="2021-02" db="EMBL/GenBank/DDBJ databases">
        <title>Variation within the Batrachochytrium salamandrivorans European outbreak.</title>
        <authorList>
            <person name="Kelly M."/>
            <person name="Pasmans F."/>
            <person name="Shea T.P."/>
            <person name="Munoz J.F."/>
            <person name="Carranza S."/>
            <person name="Cuomo C.A."/>
            <person name="Martel A."/>
        </authorList>
    </citation>
    <scope>NUCLEOTIDE SEQUENCE [LARGE SCALE GENOMIC DNA]</scope>
    <source>
        <strain evidence="3 4">AMFP18/2</strain>
    </source>
</reference>
<evidence type="ECO:0000313" key="3">
    <source>
        <dbReference type="EMBL" id="KAH6588788.1"/>
    </source>
</evidence>
<organism evidence="3 4">
    <name type="scientific">Batrachochytrium salamandrivorans</name>
    <dbReference type="NCBI Taxonomy" id="1357716"/>
    <lineage>
        <taxon>Eukaryota</taxon>
        <taxon>Fungi</taxon>
        <taxon>Fungi incertae sedis</taxon>
        <taxon>Chytridiomycota</taxon>
        <taxon>Chytridiomycota incertae sedis</taxon>
        <taxon>Chytridiomycetes</taxon>
        <taxon>Rhizophydiales</taxon>
        <taxon>Rhizophydiales incertae sedis</taxon>
        <taxon>Batrachochytrium</taxon>
    </lineage>
</organism>
<keyword evidence="1" id="KW-0175">Coiled coil</keyword>
<dbReference type="EMBL" id="JAFCIX010000493">
    <property type="protein sequence ID" value="KAH6588788.1"/>
    <property type="molecule type" value="Genomic_DNA"/>
</dbReference>
<keyword evidence="4" id="KW-1185">Reference proteome</keyword>
<proteinExistence type="predicted"/>
<sequence>MRLAIAPTTLLFAMMAAQATVLPATSSTDVNIFKRAPTNGAPLTQHEKKQLDKLCEELNSERLRLLNLAMSKPDKINALKDFIKELEERRKGKTSAKRTSINATIAIFEEELRELEEEFERLQEERQPQANEYRELKKALYENNFSILGINISRNNKDKGYMCLMNRCITG</sequence>
<protein>
    <submittedName>
        <fullName evidence="3">Uncharacterized protein</fullName>
    </submittedName>
</protein>
<dbReference type="Proteomes" id="UP001648503">
    <property type="component" value="Unassembled WGS sequence"/>
</dbReference>
<gene>
    <name evidence="3" type="ORF">BASA50_010494</name>
</gene>
<accession>A0ABQ8F195</accession>
<name>A0ABQ8F195_9FUNG</name>
<feature type="chain" id="PRO_5045318924" evidence="2">
    <location>
        <begin position="20"/>
        <end position="171"/>
    </location>
</feature>
<evidence type="ECO:0000313" key="4">
    <source>
        <dbReference type="Proteomes" id="UP001648503"/>
    </source>
</evidence>
<evidence type="ECO:0000256" key="2">
    <source>
        <dbReference type="SAM" id="SignalP"/>
    </source>
</evidence>
<feature type="coiled-coil region" evidence="1">
    <location>
        <begin position="98"/>
        <end position="139"/>
    </location>
</feature>
<comment type="caution">
    <text evidence="3">The sequence shown here is derived from an EMBL/GenBank/DDBJ whole genome shotgun (WGS) entry which is preliminary data.</text>
</comment>
<keyword evidence="2" id="KW-0732">Signal</keyword>
<evidence type="ECO:0000256" key="1">
    <source>
        <dbReference type="SAM" id="Coils"/>
    </source>
</evidence>
<feature type="signal peptide" evidence="2">
    <location>
        <begin position="1"/>
        <end position="19"/>
    </location>
</feature>